<dbReference type="Proteomes" id="UP000225972">
    <property type="component" value="Unassembled WGS sequence"/>
</dbReference>
<evidence type="ECO:0000256" key="8">
    <source>
        <dbReference type="SAM" id="Phobius"/>
    </source>
</evidence>
<feature type="transmembrane region" description="Helical" evidence="8">
    <location>
        <begin position="76"/>
        <end position="92"/>
    </location>
</feature>
<keyword evidence="5 8" id="KW-0812">Transmembrane</keyword>
<dbReference type="AlphaFoldDB" id="A0A238JAW3"/>
<feature type="transmembrane region" description="Helical" evidence="8">
    <location>
        <begin position="137"/>
        <end position="162"/>
    </location>
</feature>
<keyword evidence="7 8" id="KW-0472">Membrane</keyword>
<dbReference type="PANTHER" id="PTHR34979:SF1">
    <property type="entry name" value="INNER MEMBRANE PROTEIN YGAZ"/>
    <property type="match status" value="1"/>
</dbReference>
<feature type="transmembrane region" description="Helical" evidence="8">
    <location>
        <begin position="214"/>
        <end position="231"/>
    </location>
</feature>
<comment type="similarity">
    <text evidence="2">Belongs to the AzlC family.</text>
</comment>
<evidence type="ECO:0000256" key="5">
    <source>
        <dbReference type="ARBA" id="ARBA00022692"/>
    </source>
</evidence>
<evidence type="ECO:0000256" key="2">
    <source>
        <dbReference type="ARBA" id="ARBA00010735"/>
    </source>
</evidence>
<comment type="subcellular location">
    <subcellularLocation>
        <location evidence="1">Cell membrane</location>
        <topology evidence="1">Multi-pass membrane protein</topology>
    </subcellularLocation>
</comment>
<evidence type="ECO:0000313" key="9">
    <source>
        <dbReference type="EMBL" id="SMX27808.1"/>
    </source>
</evidence>
<dbReference type="GO" id="GO:1903785">
    <property type="term" value="P:L-valine transmembrane transport"/>
    <property type="evidence" value="ECO:0007669"/>
    <property type="project" value="TreeGrafter"/>
</dbReference>
<dbReference type="EMBL" id="FXXP01000001">
    <property type="protein sequence ID" value="SMX27808.1"/>
    <property type="molecule type" value="Genomic_DNA"/>
</dbReference>
<accession>A0A238JAW3</accession>
<keyword evidence="4" id="KW-1003">Cell membrane</keyword>
<evidence type="ECO:0000256" key="3">
    <source>
        <dbReference type="ARBA" id="ARBA00022448"/>
    </source>
</evidence>
<evidence type="ECO:0000313" key="10">
    <source>
        <dbReference type="Proteomes" id="UP000225972"/>
    </source>
</evidence>
<feature type="transmembrane region" description="Helical" evidence="8">
    <location>
        <begin position="192"/>
        <end position="208"/>
    </location>
</feature>
<organism evidence="9 10">
    <name type="scientific">Pelagimonas phthalicica</name>
    <dbReference type="NCBI Taxonomy" id="1037362"/>
    <lineage>
        <taxon>Bacteria</taxon>
        <taxon>Pseudomonadati</taxon>
        <taxon>Pseudomonadota</taxon>
        <taxon>Alphaproteobacteria</taxon>
        <taxon>Rhodobacterales</taxon>
        <taxon>Roseobacteraceae</taxon>
        <taxon>Pelagimonas</taxon>
    </lineage>
</organism>
<evidence type="ECO:0000256" key="6">
    <source>
        <dbReference type="ARBA" id="ARBA00022989"/>
    </source>
</evidence>
<evidence type="ECO:0000256" key="1">
    <source>
        <dbReference type="ARBA" id="ARBA00004651"/>
    </source>
</evidence>
<feature type="transmembrane region" description="Helical" evidence="8">
    <location>
        <begin position="22"/>
        <end position="41"/>
    </location>
</feature>
<proteinExistence type="inferred from homology"/>
<reference evidence="10" key="1">
    <citation type="submission" date="2017-05" db="EMBL/GenBank/DDBJ databases">
        <authorList>
            <person name="Rodrigo-Torres L."/>
            <person name="Arahal R. D."/>
            <person name="Lucena T."/>
        </authorList>
    </citation>
    <scope>NUCLEOTIDE SEQUENCE [LARGE SCALE GENOMIC DNA]</scope>
    <source>
        <strain evidence="10">CECT 8649</strain>
    </source>
</reference>
<gene>
    <name evidence="9" type="primary">ygaZ_2</name>
    <name evidence="9" type="ORF">TRP8649_01918</name>
</gene>
<dbReference type="InterPro" id="IPR011606">
    <property type="entry name" value="Brnchd-chn_aa_trnsp_permease"/>
</dbReference>
<keyword evidence="10" id="KW-1185">Reference proteome</keyword>
<keyword evidence="3" id="KW-0813">Transport</keyword>
<sequence>MADIAAPQSSIQGDIRAGLRDVSPVLGAIVPFAAVFGTVATEKGLSMAEVLLASATIYAGASQFVMIELMGQEVPIWSIVLAVFAVNFRHVLYSASIGRHMGAFGTGQKILAFHMLVDPQFAASEARAQKQGLRPAYYFAYAFALYFVWLGANTLGIFFGALIENPDAWGFDFLLPLYFLGLVMGFKGRSQFWLILIVSAAAAIVVHRTLGSPWHITLGGGVGMLVAAVLSKPKEDQDHE</sequence>
<keyword evidence="6 8" id="KW-1133">Transmembrane helix</keyword>
<dbReference type="GO" id="GO:0005886">
    <property type="term" value="C:plasma membrane"/>
    <property type="evidence" value="ECO:0007669"/>
    <property type="project" value="UniProtKB-SubCell"/>
</dbReference>
<evidence type="ECO:0000256" key="7">
    <source>
        <dbReference type="ARBA" id="ARBA00023136"/>
    </source>
</evidence>
<dbReference type="RefSeq" id="WP_166652714.1">
    <property type="nucleotide sequence ID" value="NZ_FXXP01000001.1"/>
</dbReference>
<dbReference type="Pfam" id="PF03591">
    <property type="entry name" value="AzlC"/>
    <property type="match status" value="1"/>
</dbReference>
<feature type="transmembrane region" description="Helical" evidence="8">
    <location>
        <begin position="168"/>
        <end position="185"/>
    </location>
</feature>
<protein>
    <submittedName>
        <fullName evidence="9">Inner membrane protein YgaZ</fullName>
    </submittedName>
</protein>
<name>A0A238JAW3_9RHOB</name>
<evidence type="ECO:0000256" key="4">
    <source>
        <dbReference type="ARBA" id="ARBA00022475"/>
    </source>
</evidence>
<dbReference type="PANTHER" id="PTHR34979">
    <property type="entry name" value="INNER MEMBRANE PROTEIN YGAZ"/>
    <property type="match status" value="1"/>
</dbReference>